<protein>
    <submittedName>
        <fullName evidence="2">Uncharacterized protein</fullName>
    </submittedName>
</protein>
<accession>A0A2A2M4T4</accession>
<dbReference type="Proteomes" id="UP000218231">
    <property type="component" value="Unassembled WGS sequence"/>
</dbReference>
<evidence type="ECO:0000256" key="1">
    <source>
        <dbReference type="SAM" id="MobiDB-lite"/>
    </source>
</evidence>
<feature type="region of interest" description="Disordered" evidence="1">
    <location>
        <begin position="1"/>
        <end position="26"/>
    </location>
</feature>
<name>A0A2A2M4T4_9BILA</name>
<proteinExistence type="predicted"/>
<organism evidence="2 3">
    <name type="scientific">Diploscapter pachys</name>
    <dbReference type="NCBI Taxonomy" id="2018661"/>
    <lineage>
        <taxon>Eukaryota</taxon>
        <taxon>Metazoa</taxon>
        <taxon>Ecdysozoa</taxon>
        <taxon>Nematoda</taxon>
        <taxon>Chromadorea</taxon>
        <taxon>Rhabditida</taxon>
        <taxon>Rhabditina</taxon>
        <taxon>Rhabditomorpha</taxon>
        <taxon>Rhabditoidea</taxon>
        <taxon>Rhabditidae</taxon>
        <taxon>Diploscapter</taxon>
    </lineage>
</organism>
<feature type="compositionally biased region" description="Pro residues" evidence="1">
    <location>
        <begin position="1"/>
        <end position="17"/>
    </location>
</feature>
<reference evidence="2 3" key="1">
    <citation type="journal article" date="2017" name="Curr. Biol.">
        <title>Genome architecture and evolution of a unichromosomal asexual nematode.</title>
        <authorList>
            <person name="Fradin H."/>
            <person name="Zegar C."/>
            <person name="Gutwein M."/>
            <person name="Lucas J."/>
            <person name="Kovtun M."/>
            <person name="Corcoran D."/>
            <person name="Baugh L.R."/>
            <person name="Kiontke K."/>
            <person name="Gunsalus K."/>
            <person name="Fitch D.H."/>
            <person name="Piano F."/>
        </authorList>
    </citation>
    <scope>NUCLEOTIDE SEQUENCE [LARGE SCALE GENOMIC DNA]</scope>
    <source>
        <strain evidence="2">PF1309</strain>
    </source>
</reference>
<dbReference type="AlphaFoldDB" id="A0A2A2M4T4"/>
<sequence length="114" mass="12307">MPPRLPSAPLPSPPSRPPMLARAPSPPRWARIWCRTSGDRPVESAAPATVSPGSACAALNAAIAWATCSGERPIFSARLVRIGVSPIWPRMPSNRPIICLLRASVRAGWEHSRR</sequence>
<evidence type="ECO:0000313" key="2">
    <source>
        <dbReference type="EMBL" id="PAV93498.1"/>
    </source>
</evidence>
<gene>
    <name evidence="2" type="ORF">WR25_23679</name>
</gene>
<dbReference type="EMBL" id="LIAE01005171">
    <property type="protein sequence ID" value="PAV93498.1"/>
    <property type="molecule type" value="Genomic_DNA"/>
</dbReference>
<keyword evidence="3" id="KW-1185">Reference proteome</keyword>
<evidence type="ECO:0000313" key="3">
    <source>
        <dbReference type="Proteomes" id="UP000218231"/>
    </source>
</evidence>
<comment type="caution">
    <text evidence="2">The sequence shown here is derived from an EMBL/GenBank/DDBJ whole genome shotgun (WGS) entry which is preliminary data.</text>
</comment>